<dbReference type="CDD" id="cd00067">
    <property type="entry name" value="GAL4"/>
    <property type="match status" value="1"/>
</dbReference>
<dbReference type="PANTHER" id="PTHR36206">
    <property type="entry name" value="ASPERCRYPTIN BIOSYNTHESIS CLUSTER-SPECIFIC TRANSCRIPTION REGULATOR ATNN-RELATED"/>
    <property type="match status" value="1"/>
</dbReference>
<keyword evidence="4" id="KW-0238">DNA-binding</keyword>
<evidence type="ECO:0000259" key="7">
    <source>
        <dbReference type="PROSITE" id="PS50048"/>
    </source>
</evidence>
<dbReference type="PROSITE" id="PS50048">
    <property type="entry name" value="ZN2_CY6_FUNGAL_2"/>
    <property type="match status" value="1"/>
</dbReference>
<dbReference type="InterPro" id="IPR001138">
    <property type="entry name" value="Zn2Cys6_DnaBD"/>
</dbReference>
<proteinExistence type="predicted"/>
<dbReference type="SMART" id="SM00066">
    <property type="entry name" value="GAL4"/>
    <property type="match status" value="1"/>
</dbReference>
<gene>
    <name evidence="8" type="ORF">L207DRAFT_472732</name>
</gene>
<evidence type="ECO:0000256" key="3">
    <source>
        <dbReference type="ARBA" id="ARBA00023015"/>
    </source>
</evidence>
<evidence type="ECO:0000256" key="6">
    <source>
        <dbReference type="ARBA" id="ARBA00023242"/>
    </source>
</evidence>
<evidence type="ECO:0000256" key="4">
    <source>
        <dbReference type="ARBA" id="ARBA00023125"/>
    </source>
</evidence>
<keyword evidence="5" id="KW-0804">Transcription</keyword>
<name>A0A2J6QYH8_HYAVF</name>
<dbReference type="EMBL" id="KZ613963">
    <property type="protein sequence ID" value="PMD31328.1"/>
    <property type="molecule type" value="Genomic_DNA"/>
</dbReference>
<evidence type="ECO:0000256" key="2">
    <source>
        <dbReference type="ARBA" id="ARBA00022833"/>
    </source>
</evidence>
<dbReference type="GO" id="GO:0003677">
    <property type="term" value="F:DNA binding"/>
    <property type="evidence" value="ECO:0007669"/>
    <property type="project" value="UniProtKB-KW"/>
</dbReference>
<dbReference type="Gene3D" id="4.10.240.10">
    <property type="entry name" value="Zn(2)-C6 fungal-type DNA-binding domain"/>
    <property type="match status" value="1"/>
</dbReference>
<dbReference type="Pfam" id="PF11951">
    <property type="entry name" value="Fungal_trans_2"/>
    <property type="match status" value="1"/>
</dbReference>
<evidence type="ECO:0000313" key="8">
    <source>
        <dbReference type="EMBL" id="PMD31328.1"/>
    </source>
</evidence>
<dbReference type="Proteomes" id="UP000235786">
    <property type="component" value="Unassembled WGS sequence"/>
</dbReference>
<evidence type="ECO:0000256" key="1">
    <source>
        <dbReference type="ARBA" id="ARBA00022723"/>
    </source>
</evidence>
<dbReference type="InterPro" id="IPR021858">
    <property type="entry name" value="Fun_TF"/>
</dbReference>
<dbReference type="OrthoDB" id="2593732at2759"/>
<reference evidence="8 9" key="1">
    <citation type="submission" date="2016-04" db="EMBL/GenBank/DDBJ databases">
        <title>A degradative enzymes factory behind the ericoid mycorrhizal symbiosis.</title>
        <authorList>
            <consortium name="DOE Joint Genome Institute"/>
            <person name="Martino E."/>
            <person name="Morin E."/>
            <person name="Grelet G."/>
            <person name="Kuo A."/>
            <person name="Kohler A."/>
            <person name="Daghino S."/>
            <person name="Barry K."/>
            <person name="Choi C."/>
            <person name="Cichocki N."/>
            <person name="Clum A."/>
            <person name="Copeland A."/>
            <person name="Hainaut M."/>
            <person name="Haridas S."/>
            <person name="Labutti K."/>
            <person name="Lindquist E."/>
            <person name="Lipzen A."/>
            <person name="Khouja H.-R."/>
            <person name="Murat C."/>
            <person name="Ohm R."/>
            <person name="Olson A."/>
            <person name="Spatafora J."/>
            <person name="Veneault-Fourrey C."/>
            <person name="Henrissat B."/>
            <person name="Grigoriev I."/>
            <person name="Martin F."/>
            <person name="Perotto S."/>
        </authorList>
    </citation>
    <scope>NUCLEOTIDE SEQUENCE [LARGE SCALE GENOMIC DNA]</scope>
    <source>
        <strain evidence="8 9">F</strain>
    </source>
</reference>
<protein>
    <recommendedName>
        <fullName evidence="7">Zn(2)-C6 fungal-type domain-containing protein</fullName>
    </recommendedName>
</protein>
<dbReference type="SUPFAM" id="SSF57701">
    <property type="entry name" value="Zn2/Cys6 DNA-binding domain"/>
    <property type="match status" value="1"/>
</dbReference>
<keyword evidence="9" id="KW-1185">Reference proteome</keyword>
<organism evidence="8 9">
    <name type="scientific">Hyaloscypha variabilis (strain UAMH 11265 / GT02V1 / F)</name>
    <name type="common">Meliniomyces variabilis</name>
    <dbReference type="NCBI Taxonomy" id="1149755"/>
    <lineage>
        <taxon>Eukaryota</taxon>
        <taxon>Fungi</taxon>
        <taxon>Dikarya</taxon>
        <taxon>Ascomycota</taxon>
        <taxon>Pezizomycotina</taxon>
        <taxon>Leotiomycetes</taxon>
        <taxon>Helotiales</taxon>
        <taxon>Hyaloscyphaceae</taxon>
        <taxon>Hyaloscypha</taxon>
        <taxon>Hyaloscypha variabilis</taxon>
    </lineage>
</organism>
<dbReference type="Pfam" id="PF00172">
    <property type="entry name" value="Zn_clus"/>
    <property type="match status" value="1"/>
</dbReference>
<dbReference type="GO" id="GO:0008270">
    <property type="term" value="F:zinc ion binding"/>
    <property type="evidence" value="ECO:0007669"/>
    <property type="project" value="InterPro"/>
</dbReference>
<dbReference type="PROSITE" id="PS00463">
    <property type="entry name" value="ZN2_CY6_FUNGAL_1"/>
    <property type="match status" value="1"/>
</dbReference>
<keyword evidence="2" id="KW-0862">Zinc</keyword>
<keyword evidence="6" id="KW-0539">Nucleus</keyword>
<keyword evidence="1" id="KW-0479">Metal-binding</keyword>
<keyword evidence="3" id="KW-0805">Transcription regulation</keyword>
<dbReference type="GO" id="GO:0000981">
    <property type="term" value="F:DNA-binding transcription factor activity, RNA polymerase II-specific"/>
    <property type="evidence" value="ECO:0007669"/>
    <property type="project" value="InterPro"/>
</dbReference>
<evidence type="ECO:0000256" key="5">
    <source>
        <dbReference type="ARBA" id="ARBA00023163"/>
    </source>
</evidence>
<dbReference type="InterPro" id="IPR036864">
    <property type="entry name" value="Zn2-C6_fun-type_DNA-bd_sf"/>
</dbReference>
<dbReference type="AlphaFoldDB" id="A0A2J6QYH8"/>
<evidence type="ECO:0000313" key="9">
    <source>
        <dbReference type="Proteomes" id="UP000235786"/>
    </source>
</evidence>
<dbReference type="InterPro" id="IPR052360">
    <property type="entry name" value="Transcr_Regulatory_Proteins"/>
</dbReference>
<accession>A0A2J6QYH8</accession>
<dbReference type="PANTHER" id="PTHR36206:SF10">
    <property type="entry name" value="ZN(II)2CYS6 TRANSCRIPTION FACTOR (EUROFUNG)"/>
    <property type="match status" value="1"/>
</dbReference>
<sequence length="526" mass="59481">MTRIFIPRKGAPKSRGGCLTCKIRRIKCDETRPYCARCTSTGRNCDGYTVRSPGRSPPGTSLAVLSLEDTSRPIPERRSFAFFRDCTLPNLSLHFGSPGWTRLVLQASHSEPAIQHAVAALGAIHEHLENQQKSESEPITHGDNSLDYAAQQFTQALIFLGALLAKSDNRSIELALIGALLCMYYEALQENFETSQVHLENCLLVLQSIIPSEENWLSSTRNSKMQVENDIIQAFAHLDIDTACTIGRRSPSFCIADASLDIPTPFTSITQARQVLYGLNSQLHSFMRSTADAYKTNLNAIPLPTIAESNFLQAQLKEWEVSFAAFLSHPTTKLTRQEQQGANVLSIQNKVAYMKAATCLYADEMVFDEYDLEFEEILCLADYLIYLSNGAKEGRSSGSERKKVVLMFEMGIIEGLFWTAIKCRMYNLRRRAIEILRKVTWQEGVWNAEMMAVVAERYVEMEEEGMEGSELRCGSDGKQVRVPEWLRLHDHGWEMNPKARNVQIRAGRRENGVDGEWTWLREKVTW</sequence>
<feature type="domain" description="Zn(2)-C6 fungal-type" evidence="7">
    <location>
        <begin position="17"/>
        <end position="45"/>
    </location>
</feature>
<dbReference type="STRING" id="1149755.A0A2J6QYH8"/>